<reference evidence="5 6" key="1">
    <citation type="journal article" date="2011" name="PLoS Pathog.">
        <title>Endophytic Life Strategies Decoded by Genome and Transcriptome Analyses of the Mutualistic Root Symbiont Piriformospora indica.</title>
        <authorList>
            <person name="Zuccaro A."/>
            <person name="Lahrmann U."/>
            <person name="Guldener U."/>
            <person name="Langen G."/>
            <person name="Pfiffi S."/>
            <person name="Biedenkopf D."/>
            <person name="Wong P."/>
            <person name="Samans B."/>
            <person name="Grimm C."/>
            <person name="Basiewicz M."/>
            <person name="Murat C."/>
            <person name="Martin F."/>
            <person name="Kogel K.H."/>
        </authorList>
    </citation>
    <scope>NUCLEOTIDE SEQUENCE [LARGE SCALE GENOMIC DNA]</scope>
    <source>
        <strain evidence="5 6">DSM 11827</strain>
    </source>
</reference>
<name>G4TNR7_SERID</name>
<sequence length="899" mass="101072">MAGEQYEIFFKEKGYPGVANYVLISKSAKVAALKRQIQSSRSRFKDILLSDVKLFQVDVPNTGNIDQEIEAKMNNSEPPLQSLNPTRPITHYYPSNPAEGTIHIAVVYPELSQVAANRAHDLSANYQSNISPRVRLSTAQRQITDFLDGIRAEIKIFLQSVPHFDFWAPPDHVEPEIRIFYEKLKIPMVNGKPSLLLHNLGTHHKLTKDVFTKPKVVLCNASGSGKTRVLFDGLSTRWGFYLAVEPTLDEIGSTDVMYTMEHVAGKPGWRGNVFDGVLRPSVRISRSQANERIVQLGLSRILLARWSILKIFIEVAKDHFGSLPPDIQRSWLLFQILSPTRDIFPKFIEECLRGVDTLEENSLWPVDVLDDRKTPFYYVLDEVQIAGAALLGSFSNSTGLKERTLLRPLIQQLTATQPRRAIDNAPHVIISGTGFSLHDIETTVRSAVAVPSEWHIHHLMEDLSDQKDQEAYIRQYLPESFLTSSVGRELMKLMWESCRGRHRFTATLIQLLLLGQWLLHGPASPLSILKRYIQALTGCDPLNYNQQLLSQEPYVEPIMIKSFNWDKLDGGIWLTLGKPLIMDDDKKPLVECGLGRFISTKQIDDSQRLVSIGEPLALVSICRHIMDGPSLSSLIRIHLELNPGKGFEVLVMVALTQLLQNQFSMENLFDFHQERPQWSSLTAQILLQTAGVHTDYDSILHDRIFNDQGLPFEAKTPEDVINWLTMDTSPAWCIPDQSMGPDLMTRVKLSNGGTILIAIQAKCWGIGGSDKAMLSKDTTEHAIWSVTPSEWFSSTINSNMKPATLKEKTKQITAMLLEVEKHEMLRVVAALPLVPNLDPKNQAVNAAISAHKSPLATIGIDTIAAAFSQISNGQDVVHVLKRRRDEDTLRPVQSKKARR</sequence>
<dbReference type="OrthoDB" id="2393824at2759"/>
<dbReference type="eggNOG" id="ENOG502SYB6">
    <property type="taxonomic scope" value="Eukaryota"/>
</dbReference>
<dbReference type="InParanoid" id="G4TNR7"/>
<protein>
    <recommendedName>
        <fullName evidence="4">Crinkler effector protein N-terminal domain-containing protein</fullName>
    </recommendedName>
</protein>
<proteinExistence type="predicted"/>
<evidence type="ECO:0000256" key="3">
    <source>
        <dbReference type="ARBA" id="ARBA00022525"/>
    </source>
</evidence>
<keyword evidence="6" id="KW-1185">Reference proteome</keyword>
<evidence type="ECO:0000259" key="4">
    <source>
        <dbReference type="Pfam" id="PF20147"/>
    </source>
</evidence>
<evidence type="ECO:0000313" key="6">
    <source>
        <dbReference type="Proteomes" id="UP000007148"/>
    </source>
</evidence>
<comment type="caution">
    <text evidence="5">The sequence shown here is derived from an EMBL/GenBank/DDBJ whole genome shotgun (WGS) entry which is preliminary data.</text>
</comment>
<dbReference type="OMA" id="SICRHIM"/>
<organism evidence="5 6">
    <name type="scientific">Serendipita indica (strain DSM 11827)</name>
    <name type="common">Root endophyte fungus</name>
    <name type="synonym">Piriformospora indica</name>
    <dbReference type="NCBI Taxonomy" id="1109443"/>
    <lineage>
        <taxon>Eukaryota</taxon>
        <taxon>Fungi</taxon>
        <taxon>Dikarya</taxon>
        <taxon>Basidiomycota</taxon>
        <taxon>Agaricomycotina</taxon>
        <taxon>Agaricomycetes</taxon>
        <taxon>Sebacinales</taxon>
        <taxon>Serendipitaceae</taxon>
        <taxon>Serendipita</taxon>
    </lineage>
</organism>
<evidence type="ECO:0000256" key="1">
    <source>
        <dbReference type="ARBA" id="ARBA00004340"/>
    </source>
</evidence>
<dbReference type="InterPro" id="IPR045379">
    <property type="entry name" value="Crinkler_N"/>
</dbReference>
<evidence type="ECO:0000313" key="5">
    <source>
        <dbReference type="EMBL" id="CCA72955.1"/>
    </source>
</evidence>
<dbReference type="HOGENOM" id="CLU_010693_2_0_1"/>
<accession>G4TNR7</accession>
<dbReference type="Proteomes" id="UP000007148">
    <property type="component" value="Unassembled WGS sequence"/>
</dbReference>
<dbReference type="Pfam" id="PF20147">
    <property type="entry name" value="Crinkler"/>
    <property type="match status" value="1"/>
</dbReference>
<evidence type="ECO:0000256" key="2">
    <source>
        <dbReference type="ARBA" id="ARBA00004613"/>
    </source>
</evidence>
<gene>
    <name evidence="5" type="ORF">PIIN_06910</name>
</gene>
<dbReference type="AlphaFoldDB" id="G4TNR7"/>
<feature type="domain" description="Crinkler effector protein N-terminal" evidence="4">
    <location>
        <begin position="22"/>
        <end position="107"/>
    </location>
</feature>
<dbReference type="EMBL" id="CAFZ01000193">
    <property type="protein sequence ID" value="CCA72955.1"/>
    <property type="molecule type" value="Genomic_DNA"/>
</dbReference>
<dbReference type="GO" id="GO:0005576">
    <property type="term" value="C:extracellular region"/>
    <property type="evidence" value="ECO:0007669"/>
    <property type="project" value="UniProtKB-SubCell"/>
</dbReference>
<keyword evidence="3" id="KW-0964">Secreted</keyword>
<comment type="subcellular location">
    <subcellularLocation>
        <location evidence="1">Host cell</location>
    </subcellularLocation>
    <subcellularLocation>
        <location evidence="2">Secreted</location>
    </subcellularLocation>
</comment>
<dbReference type="GO" id="GO:0043657">
    <property type="term" value="C:host cell"/>
    <property type="evidence" value="ECO:0007669"/>
    <property type="project" value="UniProtKB-SubCell"/>
</dbReference>